<organism evidence="3">
    <name type="scientific">Tanacetum cinerariifolium</name>
    <name type="common">Dalmatian daisy</name>
    <name type="synonym">Chrysanthemum cinerariifolium</name>
    <dbReference type="NCBI Taxonomy" id="118510"/>
    <lineage>
        <taxon>Eukaryota</taxon>
        <taxon>Viridiplantae</taxon>
        <taxon>Streptophyta</taxon>
        <taxon>Embryophyta</taxon>
        <taxon>Tracheophyta</taxon>
        <taxon>Spermatophyta</taxon>
        <taxon>Magnoliopsida</taxon>
        <taxon>eudicotyledons</taxon>
        <taxon>Gunneridae</taxon>
        <taxon>Pentapetalae</taxon>
        <taxon>asterids</taxon>
        <taxon>campanulids</taxon>
        <taxon>Asterales</taxon>
        <taxon>Asteraceae</taxon>
        <taxon>Asteroideae</taxon>
        <taxon>Anthemideae</taxon>
        <taxon>Anthemidinae</taxon>
        <taxon>Tanacetum</taxon>
    </lineage>
</organism>
<reference evidence="3" key="1">
    <citation type="journal article" date="2019" name="Sci. Rep.">
        <title>Draft genome of Tanacetum cinerariifolium, the natural source of mosquito coil.</title>
        <authorList>
            <person name="Yamashiro T."/>
            <person name="Shiraishi A."/>
            <person name="Satake H."/>
            <person name="Nakayama K."/>
        </authorList>
    </citation>
    <scope>NUCLEOTIDE SEQUENCE</scope>
</reference>
<gene>
    <name evidence="3" type="ORF">Tci_023762</name>
</gene>
<keyword evidence="3" id="KW-0695">RNA-directed DNA polymerase</keyword>
<keyword evidence="3" id="KW-0808">Transferase</keyword>
<name>A0A6L2KV65_TANCI</name>
<evidence type="ECO:0000313" key="3">
    <source>
        <dbReference type="EMBL" id="GEU51784.1"/>
    </source>
</evidence>
<protein>
    <submittedName>
        <fullName evidence="3">Reverse transcriptase domain-containing protein</fullName>
    </submittedName>
</protein>
<dbReference type="GO" id="GO:0003964">
    <property type="term" value="F:RNA-directed DNA polymerase activity"/>
    <property type="evidence" value="ECO:0007669"/>
    <property type="project" value="UniProtKB-KW"/>
</dbReference>
<dbReference type="AlphaFoldDB" id="A0A6L2KV65"/>
<dbReference type="InterPro" id="IPR005162">
    <property type="entry name" value="Retrotrans_gag_dom"/>
</dbReference>
<sequence length="702" mass="78644">MRKDELYKFSDETLTSVRSILHDIALNLRMDYLTKRRRQKEVSHHDQGYRLTAARKNVDEELGKVMAAPVIPISSDSLEEIAPEVGAVSIISPTRVLDLVDYSSFFDSDPSEDSLPLTSELPLVSPFLCFDDSEADSESEPAEQRPEKHESFIVYDAMVSRWMDTVASRPSSPPVSSSSDTFAPSSEFPVALATTSDSSSFGSSLGSSSDTSSGSPSDSLIDTSLVHYSGCDAPCQTHSGPSTKVTSSRLVYPPVMTLRYSEAFRCWRSAPLSTPYPPKTSESSLDASSTRSIAPTLADLLPPHKRFRDSYSPEDSREEHMGIGIVDAEAIVDLGIGDRVGAHTKDGIGMEVDVSTNDIRGDEEEFEAEASARGMMKIVVDLLVTDGISEITEFETAQRQLDAGQLMASWERAGLADRIMRLGRENLRVRALLCIERDRVDSLRHHMALSQEEFHQIRRDRDDARRRLRRTMPNTRFGMTPIVIKEMINRRVVKALEAREANRNLKLGNGNDEGGNDNGDGSINRGWNGNGNHNENDRGVVRLIRWFEKMETVFHISNCPKKYQVKYATYTLLNSALTWWNSHKRTIGTGDAFSMSRSELMKLMDEVYCIRNEIQKIKSELWNLTMKNNNLAAYTQRFQELSMLCTKMVLEEEDRVKKFIGGLPDNIQGNVIAAEPTRIQDAIRIANNLIDQKLKGYAMKNA</sequence>
<feature type="domain" description="Retrotransposon gag" evidence="2">
    <location>
        <begin position="566"/>
        <end position="664"/>
    </location>
</feature>
<feature type="region of interest" description="Disordered" evidence="1">
    <location>
        <begin position="198"/>
        <end position="219"/>
    </location>
</feature>
<evidence type="ECO:0000259" key="2">
    <source>
        <dbReference type="Pfam" id="PF03732"/>
    </source>
</evidence>
<evidence type="ECO:0000256" key="1">
    <source>
        <dbReference type="SAM" id="MobiDB-lite"/>
    </source>
</evidence>
<proteinExistence type="predicted"/>
<feature type="region of interest" description="Disordered" evidence="1">
    <location>
        <begin position="505"/>
        <end position="532"/>
    </location>
</feature>
<keyword evidence="3" id="KW-0548">Nucleotidyltransferase</keyword>
<dbReference type="Pfam" id="PF03732">
    <property type="entry name" value="Retrotrans_gag"/>
    <property type="match status" value="1"/>
</dbReference>
<dbReference type="EMBL" id="BKCJ010002919">
    <property type="protein sequence ID" value="GEU51784.1"/>
    <property type="molecule type" value="Genomic_DNA"/>
</dbReference>
<comment type="caution">
    <text evidence="3">The sequence shown here is derived from an EMBL/GenBank/DDBJ whole genome shotgun (WGS) entry which is preliminary data.</text>
</comment>
<accession>A0A6L2KV65</accession>